<evidence type="ECO:0000256" key="1">
    <source>
        <dbReference type="SAM" id="SignalP"/>
    </source>
</evidence>
<evidence type="ECO:0000313" key="2">
    <source>
        <dbReference type="EMBL" id="MBB6160818.1"/>
    </source>
</evidence>
<proteinExistence type="predicted"/>
<keyword evidence="1" id="KW-0732">Signal</keyword>
<dbReference type="EMBL" id="JACHEG010000001">
    <property type="protein sequence ID" value="MBB6160818.1"/>
    <property type="molecule type" value="Genomic_DNA"/>
</dbReference>
<evidence type="ECO:0000313" key="3">
    <source>
        <dbReference type="Proteomes" id="UP000547879"/>
    </source>
</evidence>
<sequence>MKLTFVSMLLMALAPALTESASAASITYGSLGIIKGSDVENRFLRARDECTLEASTPPRGHPFSENFLNQAALRACLYRKGFSSKGDYVYPVPLFGNPVRAISSL</sequence>
<comment type="caution">
    <text evidence="2">The sequence shown here is derived from an EMBL/GenBank/DDBJ whole genome shotgun (WGS) entry which is preliminary data.</text>
</comment>
<protein>
    <submittedName>
        <fullName evidence="2">Uncharacterized protein</fullName>
    </submittedName>
</protein>
<name>A0A7W9Y465_9HYPH</name>
<dbReference type="AlphaFoldDB" id="A0A7W9Y465"/>
<dbReference type="RefSeq" id="WP_183989508.1">
    <property type="nucleotide sequence ID" value="NZ_BMHW01000001.1"/>
</dbReference>
<keyword evidence="3" id="KW-1185">Reference proteome</keyword>
<organism evidence="2 3">
    <name type="scientific">Rhizobium wenxiniae</name>
    <dbReference type="NCBI Taxonomy" id="1737357"/>
    <lineage>
        <taxon>Bacteria</taxon>
        <taxon>Pseudomonadati</taxon>
        <taxon>Pseudomonadota</taxon>
        <taxon>Alphaproteobacteria</taxon>
        <taxon>Hyphomicrobiales</taxon>
        <taxon>Rhizobiaceae</taxon>
        <taxon>Rhizobium/Agrobacterium group</taxon>
        <taxon>Rhizobium</taxon>
    </lineage>
</organism>
<gene>
    <name evidence="2" type="ORF">HNQ72_000615</name>
</gene>
<feature type="signal peptide" evidence="1">
    <location>
        <begin position="1"/>
        <end position="23"/>
    </location>
</feature>
<feature type="chain" id="PRO_5031029055" evidence="1">
    <location>
        <begin position="24"/>
        <end position="105"/>
    </location>
</feature>
<dbReference type="Proteomes" id="UP000547879">
    <property type="component" value="Unassembled WGS sequence"/>
</dbReference>
<reference evidence="2 3" key="1">
    <citation type="submission" date="2020-08" db="EMBL/GenBank/DDBJ databases">
        <title>Genomic Encyclopedia of Type Strains, Phase IV (KMG-IV): sequencing the most valuable type-strain genomes for metagenomic binning, comparative biology and taxonomic classification.</title>
        <authorList>
            <person name="Goeker M."/>
        </authorList>
    </citation>
    <scope>NUCLEOTIDE SEQUENCE [LARGE SCALE GENOMIC DNA]</scope>
    <source>
        <strain evidence="2 3">DSM 100734</strain>
    </source>
</reference>
<accession>A0A7W9Y465</accession>